<accession>A0ABV5VP48</accession>
<dbReference type="Pfam" id="PF13377">
    <property type="entry name" value="Peripla_BP_3"/>
    <property type="match status" value="1"/>
</dbReference>
<proteinExistence type="predicted"/>
<dbReference type="Gene3D" id="1.10.260.40">
    <property type="entry name" value="lambda repressor-like DNA-binding domains"/>
    <property type="match status" value="1"/>
</dbReference>
<dbReference type="PANTHER" id="PTHR30146:SF148">
    <property type="entry name" value="HTH-TYPE TRANSCRIPTIONAL REPRESSOR PURR-RELATED"/>
    <property type="match status" value="1"/>
</dbReference>
<keyword evidence="1" id="KW-0678">Repressor</keyword>
<dbReference type="InterPro" id="IPR028082">
    <property type="entry name" value="Peripla_BP_I"/>
</dbReference>
<dbReference type="CDD" id="cd06267">
    <property type="entry name" value="PBP1_LacI_sugar_binding-like"/>
    <property type="match status" value="1"/>
</dbReference>
<dbReference type="EMBL" id="JBHMAG010000001">
    <property type="protein sequence ID" value="MFB9750047.1"/>
    <property type="molecule type" value="Genomic_DNA"/>
</dbReference>
<comment type="caution">
    <text evidence="6">The sequence shown here is derived from an EMBL/GenBank/DDBJ whole genome shotgun (WGS) entry which is preliminary data.</text>
</comment>
<organism evidence="6 7">
    <name type="scientific">Paenibacillus hodogayensis</name>
    <dbReference type="NCBI Taxonomy" id="279208"/>
    <lineage>
        <taxon>Bacteria</taxon>
        <taxon>Bacillati</taxon>
        <taxon>Bacillota</taxon>
        <taxon>Bacilli</taxon>
        <taxon>Bacillales</taxon>
        <taxon>Paenibacillaceae</taxon>
        <taxon>Paenibacillus</taxon>
    </lineage>
</organism>
<protein>
    <submittedName>
        <fullName evidence="6">LacI family DNA-binding transcriptional regulator</fullName>
    </submittedName>
</protein>
<evidence type="ECO:0000313" key="6">
    <source>
        <dbReference type="EMBL" id="MFB9750047.1"/>
    </source>
</evidence>
<feature type="domain" description="HTH lacI-type" evidence="5">
    <location>
        <begin position="3"/>
        <end position="57"/>
    </location>
</feature>
<dbReference type="SMART" id="SM00354">
    <property type="entry name" value="HTH_LACI"/>
    <property type="match status" value="1"/>
</dbReference>
<evidence type="ECO:0000259" key="5">
    <source>
        <dbReference type="PROSITE" id="PS50932"/>
    </source>
</evidence>
<dbReference type="InterPro" id="IPR010982">
    <property type="entry name" value="Lambda_DNA-bd_dom_sf"/>
</dbReference>
<dbReference type="Gene3D" id="3.40.50.2300">
    <property type="match status" value="2"/>
</dbReference>
<keyword evidence="4" id="KW-0804">Transcription</keyword>
<evidence type="ECO:0000256" key="3">
    <source>
        <dbReference type="ARBA" id="ARBA00023125"/>
    </source>
</evidence>
<keyword evidence="3 6" id="KW-0238">DNA-binding</keyword>
<dbReference type="PRINTS" id="PR00036">
    <property type="entry name" value="HTHLACI"/>
</dbReference>
<evidence type="ECO:0000256" key="4">
    <source>
        <dbReference type="ARBA" id="ARBA00023163"/>
    </source>
</evidence>
<dbReference type="SUPFAM" id="SSF53822">
    <property type="entry name" value="Periplasmic binding protein-like I"/>
    <property type="match status" value="1"/>
</dbReference>
<evidence type="ECO:0000256" key="1">
    <source>
        <dbReference type="ARBA" id="ARBA00022491"/>
    </source>
</evidence>
<evidence type="ECO:0000256" key="2">
    <source>
        <dbReference type="ARBA" id="ARBA00023015"/>
    </source>
</evidence>
<dbReference type="InterPro" id="IPR046335">
    <property type="entry name" value="LacI/GalR-like_sensor"/>
</dbReference>
<keyword evidence="7" id="KW-1185">Reference proteome</keyword>
<keyword evidence="2" id="KW-0805">Transcription regulation</keyword>
<gene>
    <name evidence="6" type="ORF">ACFFNY_00545</name>
</gene>
<dbReference type="RefSeq" id="WP_344910198.1">
    <property type="nucleotide sequence ID" value="NZ_BAAAYO010000008.1"/>
</dbReference>
<dbReference type="SUPFAM" id="SSF47413">
    <property type="entry name" value="lambda repressor-like DNA-binding domains"/>
    <property type="match status" value="1"/>
</dbReference>
<dbReference type="PROSITE" id="PS50932">
    <property type="entry name" value="HTH_LACI_2"/>
    <property type="match status" value="1"/>
</dbReference>
<dbReference type="CDD" id="cd01392">
    <property type="entry name" value="HTH_LacI"/>
    <property type="match status" value="1"/>
</dbReference>
<dbReference type="PROSITE" id="PS00356">
    <property type="entry name" value="HTH_LACI_1"/>
    <property type="match status" value="1"/>
</dbReference>
<sequence length="337" mass="36935">MSVTIKDIARMAGVSHTTVSRALNDSPLIHEDTKRKIRAIAERLDYSPNYSARSLVLARSYHIGLFFSTLSKGTSSSFFHETVKGVHSVVNTKYHLIVNGIDDYDGNYAAVTRKTFDGIIVMSQSDGDESFIRYVADKSIPLVVLNRNNEQLSPVNVLADDKAGVYRVVSHMIRQGHSRIALIEGKQSFKSSQARKGGYLQALSEHCIPTDETLHAIGGYTLEGGYAAMQRLLQLKPLPTAVFCSSDEMAVGAMKAIFQSGLTVPGDISVAGFDDDVFSAFLSPALTTVKRPVETISRIGAEKLLAVIERGFPHKETLFVDTELLIRDSVGTLHKQE</sequence>
<dbReference type="Proteomes" id="UP001589619">
    <property type="component" value="Unassembled WGS sequence"/>
</dbReference>
<reference evidence="6 7" key="1">
    <citation type="submission" date="2024-09" db="EMBL/GenBank/DDBJ databases">
        <authorList>
            <person name="Sun Q."/>
            <person name="Mori K."/>
        </authorList>
    </citation>
    <scope>NUCLEOTIDE SEQUENCE [LARGE SCALE GENOMIC DNA]</scope>
    <source>
        <strain evidence="6 7">JCM 12520</strain>
    </source>
</reference>
<dbReference type="Pfam" id="PF00356">
    <property type="entry name" value="LacI"/>
    <property type="match status" value="1"/>
</dbReference>
<dbReference type="InterPro" id="IPR000843">
    <property type="entry name" value="HTH_LacI"/>
</dbReference>
<evidence type="ECO:0000313" key="7">
    <source>
        <dbReference type="Proteomes" id="UP001589619"/>
    </source>
</evidence>
<dbReference type="GO" id="GO:0003677">
    <property type="term" value="F:DNA binding"/>
    <property type="evidence" value="ECO:0007669"/>
    <property type="project" value="UniProtKB-KW"/>
</dbReference>
<name>A0ABV5VP48_9BACL</name>
<dbReference type="PANTHER" id="PTHR30146">
    <property type="entry name" value="LACI-RELATED TRANSCRIPTIONAL REPRESSOR"/>
    <property type="match status" value="1"/>
</dbReference>